<dbReference type="GO" id="GO:0016758">
    <property type="term" value="F:hexosyltransferase activity"/>
    <property type="evidence" value="ECO:0007669"/>
    <property type="project" value="InterPro"/>
</dbReference>
<evidence type="ECO:0000256" key="5">
    <source>
        <dbReference type="ARBA" id="ARBA00022692"/>
    </source>
</evidence>
<reference evidence="12 14" key="2">
    <citation type="journal article" date="2013" name="Nature">
        <title>Insights into bilaterian evolution from three spiralian genomes.</title>
        <authorList>
            <person name="Simakov O."/>
            <person name="Marletaz F."/>
            <person name="Cho S.J."/>
            <person name="Edsinger-Gonzales E."/>
            <person name="Havlak P."/>
            <person name="Hellsten U."/>
            <person name="Kuo D.H."/>
            <person name="Larsson T."/>
            <person name="Lv J."/>
            <person name="Arendt D."/>
            <person name="Savage R."/>
            <person name="Osoegawa K."/>
            <person name="de Jong P."/>
            <person name="Grimwood J."/>
            <person name="Chapman J.A."/>
            <person name="Shapiro H."/>
            <person name="Aerts A."/>
            <person name="Otillar R.P."/>
            <person name="Terry A.Y."/>
            <person name="Boore J.L."/>
            <person name="Grigoriev I.V."/>
            <person name="Lindberg D.R."/>
            <person name="Seaver E.C."/>
            <person name="Weisblat D.A."/>
            <person name="Putnam N.H."/>
            <person name="Rokhsar D.S."/>
        </authorList>
    </citation>
    <scope>NUCLEOTIDE SEQUENCE</scope>
    <source>
        <strain evidence="12 14">I ESC-2004</strain>
    </source>
</reference>
<evidence type="ECO:0000256" key="7">
    <source>
        <dbReference type="ARBA" id="ARBA00022989"/>
    </source>
</evidence>
<evidence type="ECO:0000256" key="2">
    <source>
        <dbReference type="ARBA" id="ARBA00008661"/>
    </source>
</evidence>
<evidence type="ECO:0000256" key="1">
    <source>
        <dbReference type="ARBA" id="ARBA00004323"/>
    </source>
</evidence>
<dbReference type="STRING" id="283909.R7T9X0"/>
<comment type="subcellular location">
    <subcellularLocation>
        <location evidence="1 11">Golgi apparatus membrane</location>
        <topology evidence="1 11">Single-pass type II membrane protein</topology>
    </subcellularLocation>
</comment>
<keyword evidence="7" id="KW-1133">Transmembrane helix</keyword>
<comment type="similarity">
    <text evidence="2 11">Belongs to the glycosyltransferase 31 family.</text>
</comment>
<keyword evidence="14" id="KW-1185">Reference proteome</keyword>
<reference evidence="13" key="3">
    <citation type="submission" date="2015-06" db="UniProtKB">
        <authorList>
            <consortium name="EnsemblMetazoa"/>
        </authorList>
    </citation>
    <scope>IDENTIFICATION</scope>
</reference>
<keyword evidence="5" id="KW-0812">Transmembrane</keyword>
<evidence type="ECO:0000313" key="13">
    <source>
        <dbReference type="EnsemblMetazoa" id="CapteP45406"/>
    </source>
</evidence>
<dbReference type="AlphaFoldDB" id="R7T9X0"/>
<evidence type="ECO:0000313" key="14">
    <source>
        <dbReference type="Proteomes" id="UP000014760"/>
    </source>
</evidence>
<dbReference type="EnsemblMetazoa" id="CapteT45406">
    <property type="protein sequence ID" value="CapteP45406"/>
    <property type="gene ID" value="CapteG45406"/>
</dbReference>
<keyword evidence="9" id="KW-0472">Membrane</keyword>
<accession>R7T9X0</accession>
<dbReference type="OMA" id="DICKYRH"/>
<dbReference type="EMBL" id="AMQN01014286">
    <property type="status" value="NOT_ANNOTATED_CDS"/>
    <property type="molecule type" value="Genomic_DNA"/>
</dbReference>
<dbReference type="GO" id="GO:0000139">
    <property type="term" value="C:Golgi membrane"/>
    <property type="evidence" value="ECO:0007669"/>
    <property type="project" value="UniProtKB-SubCell"/>
</dbReference>
<feature type="non-terminal residue" evidence="12">
    <location>
        <position position="1"/>
    </location>
</feature>
<dbReference type="PANTHER" id="PTHR11214:SF364">
    <property type="entry name" value="HEXOSYLTRANSFERASE"/>
    <property type="match status" value="1"/>
</dbReference>
<dbReference type="OrthoDB" id="115198at2759"/>
<gene>
    <name evidence="12" type="ORF">CAPTEDRAFT_45406</name>
</gene>
<dbReference type="InterPro" id="IPR002659">
    <property type="entry name" value="Glyco_trans_31"/>
</dbReference>
<evidence type="ECO:0000256" key="4">
    <source>
        <dbReference type="ARBA" id="ARBA00022679"/>
    </source>
</evidence>
<keyword evidence="10" id="KW-0325">Glycoprotein</keyword>
<dbReference type="EC" id="2.4.1.-" evidence="11"/>
<evidence type="ECO:0000256" key="8">
    <source>
        <dbReference type="ARBA" id="ARBA00023034"/>
    </source>
</evidence>
<evidence type="ECO:0000256" key="11">
    <source>
        <dbReference type="RuleBase" id="RU363063"/>
    </source>
</evidence>
<evidence type="ECO:0000256" key="9">
    <source>
        <dbReference type="ARBA" id="ARBA00023136"/>
    </source>
</evidence>
<keyword evidence="8 11" id="KW-0333">Golgi apparatus</keyword>
<evidence type="ECO:0000256" key="10">
    <source>
        <dbReference type="ARBA" id="ARBA00023180"/>
    </source>
</evidence>
<dbReference type="GO" id="GO:0006493">
    <property type="term" value="P:protein O-linked glycosylation"/>
    <property type="evidence" value="ECO:0007669"/>
    <property type="project" value="TreeGrafter"/>
</dbReference>
<evidence type="ECO:0000313" key="12">
    <source>
        <dbReference type="EMBL" id="ELT90553.1"/>
    </source>
</evidence>
<proteinExistence type="inferred from homology"/>
<protein>
    <recommendedName>
        <fullName evidence="11">Hexosyltransferase</fullName>
        <ecNumber evidence="11">2.4.1.-</ecNumber>
    </recommendedName>
</protein>
<evidence type="ECO:0000256" key="6">
    <source>
        <dbReference type="ARBA" id="ARBA00022968"/>
    </source>
</evidence>
<dbReference type="PANTHER" id="PTHR11214">
    <property type="entry name" value="BETA-1,3-N-ACETYLGLUCOSAMINYLTRANSFERASE"/>
    <property type="match status" value="1"/>
</dbReference>
<dbReference type="FunFam" id="3.90.550.50:FF:000001">
    <property type="entry name" value="Hexosyltransferase"/>
    <property type="match status" value="1"/>
</dbReference>
<sequence length="216" mass="25805">INPHPYKVLLSNPDICRVRDLFMFVYVHSAVENYKLRTLIRQTWGDVKRFPNMRVMFVMGQKSSNAMMQNAMHYEFLTYRDILEEDFEDTYRNLSYKGISALKFISHYCNNVKYIFKADDDAFVNMYTLQKHLIQLDAAGYNKKFGLCALWLNMQVMRDDKWQVSTEEYPDEYYPPYCSGMTYLFSTDVAAKLYEASFFVRFFWVDDVYITGMLRE</sequence>
<dbReference type="Gene3D" id="3.90.550.50">
    <property type="match status" value="1"/>
</dbReference>
<dbReference type="HOGENOM" id="CLU_036849_6_1_1"/>
<feature type="non-terminal residue" evidence="12">
    <location>
        <position position="216"/>
    </location>
</feature>
<keyword evidence="6" id="KW-0735">Signal-anchor</keyword>
<dbReference type="EMBL" id="KB310862">
    <property type="protein sequence ID" value="ELT90553.1"/>
    <property type="molecule type" value="Genomic_DNA"/>
</dbReference>
<dbReference type="Pfam" id="PF01762">
    <property type="entry name" value="Galactosyl_T"/>
    <property type="match status" value="1"/>
</dbReference>
<keyword evidence="4" id="KW-0808">Transferase</keyword>
<name>R7T9X0_CAPTE</name>
<keyword evidence="3 11" id="KW-0328">Glycosyltransferase</keyword>
<organism evidence="12">
    <name type="scientific">Capitella teleta</name>
    <name type="common">Polychaete worm</name>
    <dbReference type="NCBI Taxonomy" id="283909"/>
    <lineage>
        <taxon>Eukaryota</taxon>
        <taxon>Metazoa</taxon>
        <taxon>Spiralia</taxon>
        <taxon>Lophotrochozoa</taxon>
        <taxon>Annelida</taxon>
        <taxon>Polychaeta</taxon>
        <taxon>Sedentaria</taxon>
        <taxon>Scolecida</taxon>
        <taxon>Capitellidae</taxon>
        <taxon>Capitella</taxon>
    </lineage>
</organism>
<evidence type="ECO:0000256" key="3">
    <source>
        <dbReference type="ARBA" id="ARBA00022676"/>
    </source>
</evidence>
<reference evidence="14" key="1">
    <citation type="submission" date="2012-12" db="EMBL/GenBank/DDBJ databases">
        <authorList>
            <person name="Hellsten U."/>
            <person name="Grimwood J."/>
            <person name="Chapman J.A."/>
            <person name="Shapiro H."/>
            <person name="Aerts A."/>
            <person name="Otillar R.P."/>
            <person name="Terry A.Y."/>
            <person name="Boore J.L."/>
            <person name="Simakov O."/>
            <person name="Marletaz F."/>
            <person name="Cho S.-J."/>
            <person name="Edsinger-Gonzales E."/>
            <person name="Havlak P."/>
            <person name="Kuo D.-H."/>
            <person name="Larsson T."/>
            <person name="Lv J."/>
            <person name="Arendt D."/>
            <person name="Savage R."/>
            <person name="Osoegawa K."/>
            <person name="de Jong P."/>
            <person name="Lindberg D.R."/>
            <person name="Seaver E.C."/>
            <person name="Weisblat D.A."/>
            <person name="Putnam N.H."/>
            <person name="Grigoriev I.V."/>
            <person name="Rokhsar D.S."/>
        </authorList>
    </citation>
    <scope>NUCLEOTIDE SEQUENCE</scope>
    <source>
        <strain evidence="14">I ESC-2004</strain>
    </source>
</reference>
<dbReference type="Proteomes" id="UP000014760">
    <property type="component" value="Unassembled WGS sequence"/>
</dbReference>